<dbReference type="InterPro" id="IPR012337">
    <property type="entry name" value="RNaseH-like_sf"/>
</dbReference>
<gene>
    <name evidence="2" type="ORF">A3D68_00520</name>
</gene>
<dbReference type="InterPro" id="IPR038720">
    <property type="entry name" value="YprB_RNase_H-like_dom"/>
</dbReference>
<dbReference type="STRING" id="1797240.A3D68_00520"/>
<dbReference type="Proteomes" id="UP000177564">
    <property type="component" value="Unassembled WGS sequence"/>
</dbReference>
<feature type="domain" description="YprB ribonuclease H-like" evidence="1">
    <location>
        <begin position="6"/>
        <end position="151"/>
    </location>
</feature>
<sequence length="194" mass="22239">MRRITLDIETAGSFSGPMPDPIELELTVACIHDSKTNQFDSFLKEELPRLWPMLEHADLIIGYNSDHFDIPILNKYYTGDLTQVPSIDLLKEVKNVLGRRLKLDNIAEATLGKKKSSNGLQAVKWWEEGEVEKVREYCIDDVRLTLELYEYAKKHGLLKYRDFSDGDVRDIKLDTSNWEKPRGSAGALTHTLPF</sequence>
<evidence type="ECO:0000313" key="3">
    <source>
        <dbReference type="Proteomes" id="UP000177564"/>
    </source>
</evidence>
<accession>A0A1F4XNZ9</accession>
<evidence type="ECO:0000259" key="1">
    <source>
        <dbReference type="Pfam" id="PF13482"/>
    </source>
</evidence>
<comment type="caution">
    <text evidence="2">The sequence shown here is derived from an EMBL/GenBank/DDBJ whole genome shotgun (WGS) entry which is preliminary data.</text>
</comment>
<dbReference type="SUPFAM" id="SSF53098">
    <property type="entry name" value="Ribonuclease H-like"/>
    <property type="match status" value="1"/>
</dbReference>
<dbReference type="InterPro" id="IPR036397">
    <property type="entry name" value="RNaseH_sf"/>
</dbReference>
<name>A0A1F4XNZ9_9BACT</name>
<organism evidence="2 3">
    <name type="scientific">Candidatus Adlerbacteria bacterium RIFCSPHIGHO2_02_FULL_52_17</name>
    <dbReference type="NCBI Taxonomy" id="1797240"/>
    <lineage>
        <taxon>Bacteria</taxon>
        <taxon>Candidatus Adleribacteriota</taxon>
    </lineage>
</organism>
<dbReference type="EMBL" id="MEWU01000023">
    <property type="protein sequence ID" value="OGC83338.1"/>
    <property type="molecule type" value="Genomic_DNA"/>
</dbReference>
<dbReference type="GO" id="GO:0003676">
    <property type="term" value="F:nucleic acid binding"/>
    <property type="evidence" value="ECO:0007669"/>
    <property type="project" value="InterPro"/>
</dbReference>
<evidence type="ECO:0000313" key="2">
    <source>
        <dbReference type="EMBL" id="OGC83338.1"/>
    </source>
</evidence>
<dbReference type="Pfam" id="PF13482">
    <property type="entry name" value="RNase_H_2"/>
    <property type="match status" value="1"/>
</dbReference>
<reference evidence="2 3" key="1">
    <citation type="journal article" date="2016" name="Nat. Commun.">
        <title>Thousands of microbial genomes shed light on interconnected biogeochemical processes in an aquifer system.</title>
        <authorList>
            <person name="Anantharaman K."/>
            <person name="Brown C.T."/>
            <person name="Hug L.A."/>
            <person name="Sharon I."/>
            <person name="Castelle C.J."/>
            <person name="Probst A.J."/>
            <person name="Thomas B.C."/>
            <person name="Singh A."/>
            <person name="Wilkins M.J."/>
            <person name="Karaoz U."/>
            <person name="Brodie E.L."/>
            <person name="Williams K.H."/>
            <person name="Hubbard S.S."/>
            <person name="Banfield J.F."/>
        </authorList>
    </citation>
    <scope>NUCLEOTIDE SEQUENCE [LARGE SCALE GENOMIC DNA]</scope>
</reference>
<protein>
    <recommendedName>
        <fullName evidence="1">YprB ribonuclease H-like domain-containing protein</fullName>
    </recommendedName>
</protein>
<dbReference type="AlphaFoldDB" id="A0A1F4XNZ9"/>
<dbReference type="Gene3D" id="3.30.420.10">
    <property type="entry name" value="Ribonuclease H-like superfamily/Ribonuclease H"/>
    <property type="match status" value="1"/>
</dbReference>
<proteinExistence type="predicted"/>